<dbReference type="Proteomes" id="UP001501170">
    <property type="component" value="Unassembled WGS sequence"/>
</dbReference>
<evidence type="ECO:0000313" key="1">
    <source>
        <dbReference type="EMBL" id="GAA2384770.1"/>
    </source>
</evidence>
<dbReference type="GO" id="GO:0008168">
    <property type="term" value="F:methyltransferase activity"/>
    <property type="evidence" value="ECO:0007669"/>
    <property type="project" value="UniProtKB-KW"/>
</dbReference>
<protein>
    <submittedName>
        <fullName evidence="1">Methyltransferase</fullName>
    </submittedName>
</protein>
<accession>A0ABN3HPJ2</accession>
<gene>
    <name evidence="1" type="ORF">GCM10009855_26280</name>
</gene>
<sequence>MIAAGGDDWLTTRLRAAGCVFAEEEAAVLRRWADGEAELEQWARRRAAGEPLEHVVGHVEFAGLDLAVGPGAFVPRQRSRLLARVAVELLGARPAPVFVEAFCGVAPIASYVAARCRSAQVAATDADPVAVGFASRNLTSGAVYRGAGLSGLPAELRREVDAIAAVPPYVPAQALELLPHEATDHEPRSALIGGGADGLGHASDLLREATEWLAPGGAVAIEMNARQAPAADETARAVGLHPRVVPGEDGQTVVVVAAGPRR</sequence>
<dbReference type="Gene3D" id="3.40.50.150">
    <property type="entry name" value="Vaccinia Virus protein VP39"/>
    <property type="match status" value="1"/>
</dbReference>
<reference evidence="1 2" key="1">
    <citation type="journal article" date="2019" name="Int. J. Syst. Evol. Microbiol.">
        <title>The Global Catalogue of Microorganisms (GCM) 10K type strain sequencing project: providing services to taxonomists for standard genome sequencing and annotation.</title>
        <authorList>
            <consortium name="The Broad Institute Genomics Platform"/>
            <consortium name="The Broad Institute Genome Sequencing Center for Infectious Disease"/>
            <person name="Wu L."/>
            <person name="Ma J."/>
        </authorList>
    </citation>
    <scope>NUCLEOTIDE SEQUENCE [LARGE SCALE GENOMIC DNA]</scope>
    <source>
        <strain evidence="1 2">JCM 16227</strain>
    </source>
</reference>
<organism evidence="1 2">
    <name type="scientific">Gordonia cholesterolivorans</name>
    <dbReference type="NCBI Taxonomy" id="559625"/>
    <lineage>
        <taxon>Bacteria</taxon>
        <taxon>Bacillati</taxon>
        <taxon>Actinomycetota</taxon>
        <taxon>Actinomycetes</taxon>
        <taxon>Mycobacteriales</taxon>
        <taxon>Gordoniaceae</taxon>
        <taxon>Gordonia</taxon>
    </lineage>
</organism>
<keyword evidence="2" id="KW-1185">Reference proteome</keyword>
<dbReference type="SUPFAM" id="SSF53335">
    <property type="entry name" value="S-adenosyl-L-methionine-dependent methyltransferases"/>
    <property type="match status" value="1"/>
</dbReference>
<dbReference type="PANTHER" id="PTHR18895:SF74">
    <property type="entry name" value="MTRF1L RELEASE FACTOR GLUTAMINE METHYLTRANSFERASE"/>
    <property type="match status" value="1"/>
</dbReference>
<dbReference type="GO" id="GO:0032259">
    <property type="term" value="P:methylation"/>
    <property type="evidence" value="ECO:0007669"/>
    <property type="project" value="UniProtKB-KW"/>
</dbReference>
<dbReference type="InterPro" id="IPR029063">
    <property type="entry name" value="SAM-dependent_MTases_sf"/>
</dbReference>
<dbReference type="InterPro" id="IPR050320">
    <property type="entry name" value="N5-glutamine_MTase"/>
</dbReference>
<dbReference type="RefSeq" id="WP_346076704.1">
    <property type="nucleotide sequence ID" value="NZ_BAAARB010000014.1"/>
</dbReference>
<dbReference type="PANTHER" id="PTHR18895">
    <property type="entry name" value="HEMK METHYLTRANSFERASE"/>
    <property type="match status" value="1"/>
</dbReference>
<keyword evidence="1" id="KW-0489">Methyltransferase</keyword>
<keyword evidence="1" id="KW-0808">Transferase</keyword>
<proteinExistence type="predicted"/>
<dbReference type="EMBL" id="BAAARB010000014">
    <property type="protein sequence ID" value="GAA2384770.1"/>
    <property type="molecule type" value="Genomic_DNA"/>
</dbReference>
<name>A0ABN3HPJ2_9ACTN</name>
<dbReference type="Gene3D" id="1.10.8.10">
    <property type="entry name" value="DNA helicase RuvA subunit, C-terminal domain"/>
    <property type="match status" value="1"/>
</dbReference>
<comment type="caution">
    <text evidence="1">The sequence shown here is derived from an EMBL/GenBank/DDBJ whole genome shotgun (WGS) entry which is preliminary data.</text>
</comment>
<evidence type="ECO:0000313" key="2">
    <source>
        <dbReference type="Proteomes" id="UP001501170"/>
    </source>
</evidence>